<sequence>MRAAFFAALLAIAALSPAAAQETPDGTRAEAAGTWRHATSLIGEPKYPAGFTQYDYVNPGAPKGGTLDQAVLGTYDSFNPYIVQATPAAGIGLLWDSLMEQATDQAGTSYGLIAEAMRYPADLSSVTFRLDPRARWHDGTPITVDDVIWSFDTLKKNYPFYAQYFANVTGGEKTGEREVTFRFSETGNRELPNIMGDLPVLPKHWWEGTDAKGEKRDVSRGTLEPPLGSGPYKIGAFSAGRSVEWVRVEDYWAKDHPLRVGRFNYDRIRYEYFRDDNAVWEAFKKGGISDYRRENRAQRWAEGYDFPAVLRGDVVKRTFVSGAGAPMQGFALNTRRPQLQDRRVRRAITLALDFEAMNKKLFFGLYQRTDSYFEGQDLAASGLPQGKELEILETVRDKVPPEVFTTPFTLPVYDTPAKLRDGLREASRLLAEAGWTQQNGRLVNGEGQPLTIEFLGDDASDERVTNPIIVNLRRLGIDAKLRIVDPIQFQRRADNYDFDATTVILPQSQSPGNEQRDFFGSAAAERPGSRNLMGIRDPAVDALIDRVIFAKDRAELEAATHALDRVLLWNFYVVPHWNNPDMWFALWAKIKVPEKQPAYVGVDPFSWWIDTAREKAAGAQP</sequence>
<keyword evidence="3 4" id="KW-0732">Signal</keyword>
<dbReference type="Gene3D" id="3.40.190.10">
    <property type="entry name" value="Periplasmic binding protein-like II"/>
    <property type="match status" value="1"/>
</dbReference>
<evidence type="ECO:0000256" key="3">
    <source>
        <dbReference type="ARBA" id="ARBA00022729"/>
    </source>
</evidence>
<dbReference type="InterPro" id="IPR030678">
    <property type="entry name" value="Peptide/Ni-bd"/>
</dbReference>
<dbReference type="GO" id="GO:1904680">
    <property type="term" value="F:peptide transmembrane transporter activity"/>
    <property type="evidence" value="ECO:0007669"/>
    <property type="project" value="TreeGrafter"/>
</dbReference>
<feature type="signal peptide" evidence="4">
    <location>
        <begin position="1"/>
        <end position="20"/>
    </location>
</feature>
<dbReference type="Gene3D" id="3.10.105.10">
    <property type="entry name" value="Dipeptide-binding Protein, Domain 3"/>
    <property type="match status" value="1"/>
</dbReference>
<dbReference type="SUPFAM" id="SSF53850">
    <property type="entry name" value="Periplasmic binding protein-like II"/>
    <property type="match status" value="1"/>
</dbReference>
<dbReference type="Pfam" id="PF00496">
    <property type="entry name" value="SBP_bac_5"/>
    <property type="match status" value="1"/>
</dbReference>
<comment type="subcellular location">
    <subcellularLocation>
        <location evidence="1">Periplasm</location>
    </subcellularLocation>
</comment>
<evidence type="ECO:0000256" key="2">
    <source>
        <dbReference type="ARBA" id="ARBA00005695"/>
    </source>
</evidence>
<dbReference type="InterPro" id="IPR039424">
    <property type="entry name" value="SBP_5"/>
</dbReference>
<evidence type="ECO:0000259" key="5">
    <source>
        <dbReference type="Pfam" id="PF00496"/>
    </source>
</evidence>
<dbReference type="PIRSF" id="PIRSF002741">
    <property type="entry name" value="MppA"/>
    <property type="match status" value="1"/>
</dbReference>
<evidence type="ECO:0000313" key="6">
    <source>
        <dbReference type="EMBL" id="MBB5753184.1"/>
    </source>
</evidence>
<evidence type="ECO:0000256" key="4">
    <source>
        <dbReference type="SAM" id="SignalP"/>
    </source>
</evidence>
<feature type="chain" id="PRO_5031306264" evidence="4">
    <location>
        <begin position="21"/>
        <end position="621"/>
    </location>
</feature>
<dbReference type="PANTHER" id="PTHR30290">
    <property type="entry name" value="PERIPLASMIC BINDING COMPONENT OF ABC TRANSPORTER"/>
    <property type="match status" value="1"/>
</dbReference>
<proteinExistence type="inferred from homology"/>
<protein>
    <submittedName>
        <fullName evidence="6">Microcin C transport system substrate-binding protein</fullName>
    </submittedName>
</protein>
<dbReference type="RefSeq" id="WP_183855754.1">
    <property type="nucleotide sequence ID" value="NZ_JACHOO010000004.1"/>
</dbReference>
<dbReference type="CDD" id="cd08497">
    <property type="entry name" value="MbnE-like"/>
    <property type="match status" value="1"/>
</dbReference>
<comment type="similarity">
    <text evidence="2">Belongs to the bacterial solute-binding protein 5 family.</text>
</comment>
<evidence type="ECO:0000313" key="7">
    <source>
        <dbReference type="Proteomes" id="UP000523821"/>
    </source>
</evidence>
<dbReference type="EMBL" id="JACHOO010000004">
    <property type="protein sequence ID" value="MBB5753184.1"/>
    <property type="molecule type" value="Genomic_DNA"/>
</dbReference>
<accession>A0A7W9FM29</accession>
<dbReference type="PANTHER" id="PTHR30290:SF64">
    <property type="entry name" value="ABC TRANSPORTER PERIPLASMIC BINDING PROTEIN"/>
    <property type="match status" value="1"/>
</dbReference>
<dbReference type="AlphaFoldDB" id="A0A7W9FM29"/>
<keyword evidence="7" id="KW-1185">Reference proteome</keyword>
<feature type="domain" description="Solute-binding protein family 5" evidence="5">
    <location>
        <begin position="113"/>
        <end position="503"/>
    </location>
</feature>
<comment type="caution">
    <text evidence="6">The sequence shown here is derived from an EMBL/GenBank/DDBJ whole genome shotgun (WGS) entry which is preliminary data.</text>
</comment>
<dbReference type="Proteomes" id="UP000523821">
    <property type="component" value="Unassembled WGS sequence"/>
</dbReference>
<dbReference type="GO" id="GO:0043190">
    <property type="term" value="C:ATP-binding cassette (ABC) transporter complex"/>
    <property type="evidence" value="ECO:0007669"/>
    <property type="project" value="InterPro"/>
</dbReference>
<reference evidence="6 7" key="1">
    <citation type="submission" date="2020-08" db="EMBL/GenBank/DDBJ databases">
        <title>Genomic Encyclopedia of Type Strains, Phase IV (KMG-IV): sequencing the most valuable type-strain genomes for metagenomic binning, comparative biology and taxonomic classification.</title>
        <authorList>
            <person name="Goeker M."/>
        </authorList>
    </citation>
    <scope>NUCLEOTIDE SEQUENCE [LARGE SCALE GENOMIC DNA]</scope>
    <source>
        <strain evidence="6 7">DSM 16268</strain>
    </source>
</reference>
<name>A0A7W9FM29_9HYPH</name>
<dbReference type="GO" id="GO:0030288">
    <property type="term" value="C:outer membrane-bounded periplasmic space"/>
    <property type="evidence" value="ECO:0007669"/>
    <property type="project" value="TreeGrafter"/>
</dbReference>
<dbReference type="GO" id="GO:0042884">
    <property type="term" value="P:microcin transport"/>
    <property type="evidence" value="ECO:0007669"/>
    <property type="project" value="TreeGrafter"/>
</dbReference>
<dbReference type="InterPro" id="IPR000914">
    <property type="entry name" value="SBP_5_dom"/>
</dbReference>
<evidence type="ECO:0000256" key="1">
    <source>
        <dbReference type="ARBA" id="ARBA00004418"/>
    </source>
</evidence>
<dbReference type="GO" id="GO:0015833">
    <property type="term" value="P:peptide transport"/>
    <property type="evidence" value="ECO:0007669"/>
    <property type="project" value="TreeGrafter"/>
</dbReference>
<organism evidence="6 7">
    <name type="scientific">Prosthecomicrobium pneumaticum</name>
    <dbReference type="NCBI Taxonomy" id="81895"/>
    <lineage>
        <taxon>Bacteria</taxon>
        <taxon>Pseudomonadati</taxon>
        <taxon>Pseudomonadota</taxon>
        <taxon>Alphaproteobacteria</taxon>
        <taxon>Hyphomicrobiales</taxon>
        <taxon>Kaistiaceae</taxon>
        <taxon>Prosthecomicrobium</taxon>
    </lineage>
</organism>
<gene>
    <name evidence="6" type="ORF">GGQ63_002250</name>
</gene>